<keyword evidence="2" id="KW-1185">Reference proteome</keyword>
<protein>
    <submittedName>
        <fullName evidence="1">Uncharacterized protein</fullName>
    </submittedName>
</protein>
<evidence type="ECO:0000313" key="1">
    <source>
        <dbReference type="EMBL" id="ROO30610.1"/>
    </source>
</evidence>
<evidence type="ECO:0000313" key="2">
    <source>
        <dbReference type="Proteomes" id="UP000283993"/>
    </source>
</evidence>
<dbReference type="AlphaFoldDB" id="A0A423PYJ9"/>
<sequence length="40" mass="4439">MRSESSESGLGEIEFLHCHIERSRLVLILALSASLITLRA</sequence>
<proteinExistence type="predicted"/>
<comment type="caution">
    <text evidence="1">The sequence shown here is derived from an EMBL/GenBank/DDBJ whole genome shotgun (WGS) entry which is preliminary data.</text>
</comment>
<dbReference type="EMBL" id="AYKH01000001">
    <property type="protein sequence ID" value="ROO30610.1"/>
    <property type="molecule type" value="Genomic_DNA"/>
</dbReference>
<reference evidence="1 2" key="1">
    <citation type="submission" date="2013-10" db="EMBL/GenBank/DDBJ databases">
        <title>Salinisphaera orenii MK-B5 Genome Sequencing.</title>
        <authorList>
            <person name="Lai Q."/>
            <person name="Li C."/>
            <person name="Shao Z."/>
        </authorList>
    </citation>
    <scope>NUCLEOTIDE SEQUENCE [LARGE SCALE GENOMIC DNA]</scope>
    <source>
        <strain evidence="1 2">MK-B5</strain>
    </source>
</reference>
<gene>
    <name evidence="1" type="ORF">SAOR_01350</name>
</gene>
<accession>A0A423PYJ9</accession>
<name>A0A423PYJ9_9GAMM</name>
<dbReference type="Proteomes" id="UP000283993">
    <property type="component" value="Unassembled WGS sequence"/>
</dbReference>
<organism evidence="1 2">
    <name type="scientific">Salinisphaera orenii MK-B5</name>
    <dbReference type="NCBI Taxonomy" id="856730"/>
    <lineage>
        <taxon>Bacteria</taxon>
        <taxon>Pseudomonadati</taxon>
        <taxon>Pseudomonadota</taxon>
        <taxon>Gammaproteobacteria</taxon>
        <taxon>Salinisphaerales</taxon>
        <taxon>Salinisphaeraceae</taxon>
        <taxon>Salinisphaera</taxon>
    </lineage>
</organism>